<dbReference type="Pfam" id="PF03372">
    <property type="entry name" value="Exo_endo_phos"/>
    <property type="match status" value="1"/>
</dbReference>
<name>A0A0R0CWD8_9GAMM</name>
<dbReference type="PANTHER" id="PTHR42834:SF1">
    <property type="entry name" value="ENDONUCLEASE_EXONUCLEASE_PHOSPHATASE FAMILY PROTEIN (AFU_ORTHOLOGUE AFUA_3G09210)"/>
    <property type="match status" value="1"/>
</dbReference>
<reference evidence="2 3" key="1">
    <citation type="submission" date="2015-05" db="EMBL/GenBank/DDBJ databases">
        <title>Genome sequencing and analysis of members of genus Stenotrophomonas.</title>
        <authorList>
            <person name="Patil P.P."/>
            <person name="Midha S."/>
            <person name="Patil P.B."/>
        </authorList>
    </citation>
    <scope>NUCLEOTIDE SEQUENCE [LARGE SCALE GENOMIC DNA]</scope>
    <source>
        <strain evidence="2 3">DSM 18941</strain>
    </source>
</reference>
<keyword evidence="3" id="KW-1185">Reference proteome</keyword>
<gene>
    <name evidence="2" type="ORF">ABB27_04300</name>
</gene>
<dbReference type="AlphaFoldDB" id="A0A0R0CWD8"/>
<dbReference type="EMBL" id="LDJJ01000010">
    <property type="protein sequence ID" value="KRG70834.1"/>
    <property type="molecule type" value="Genomic_DNA"/>
</dbReference>
<accession>A0A0R0CWD8</accession>
<dbReference type="GO" id="GO:0003824">
    <property type="term" value="F:catalytic activity"/>
    <property type="evidence" value="ECO:0007669"/>
    <property type="project" value="InterPro"/>
</dbReference>
<evidence type="ECO:0000313" key="2">
    <source>
        <dbReference type="EMBL" id="KRG70834.1"/>
    </source>
</evidence>
<evidence type="ECO:0000259" key="1">
    <source>
        <dbReference type="Pfam" id="PF03372"/>
    </source>
</evidence>
<dbReference type="CDD" id="cd04486">
    <property type="entry name" value="YhcR_OBF_like"/>
    <property type="match status" value="1"/>
</dbReference>
<comment type="caution">
    <text evidence="2">The sequence shown here is derived from an EMBL/GenBank/DDBJ whole genome shotgun (WGS) entry which is preliminary data.</text>
</comment>
<dbReference type="FunFam" id="3.60.10.10:FF:000072">
    <property type="entry name" value="Extracellular nuclease"/>
    <property type="match status" value="1"/>
</dbReference>
<dbReference type="PANTHER" id="PTHR42834">
    <property type="entry name" value="ENDONUCLEASE/EXONUCLEASE/PHOSPHATASE FAMILY PROTEIN (AFU_ORTHOLOGUE AFUA_3G09210)"/>
    <property type="match status" value="1"/>
</dbReference>
<organism evidence="2 3">
    <name type="scientific">Stenotrophomonas terrae</name>
    <dbReference type="NCBI Taxonomy" id="405446"/>
    <lineage>
        <taxon>Bacteria</taxon>
        <taxon>Pseudomonadati</taxon>
        <taxon>Pseudomonadota</taxon>
        <taxon>Gammaproteobacteria</taxon>
        <taxon>Lysobacterales</taxon>
        <taxon>Lysobacteraceae</taxon>
        <taxon>Stenotrophomonas</taxon>
    </lineage>
</organism>
<sequence length="568" mass="59986">MALAAACSGAALAAPSKPVVLPIGSVQGATERSPYAGKTVTIEGAVTADMRDGLGGIFVQDAGDGDSNTSDAVFVRVSKEQALQVGQWLRITGTVEEQAAGKSEQSLTTLQAQNIQPATARPLPAALVLSEAPANWEALEGMQVRIPGGLTLAGQDQLSRYGELTAAFGGRLWQPSEVAAAGSPEQAAVIADNNRRRLRLDDANGKREPGAVSYLPAQALLRSGAQLRDVQGIVDQRFDGGYRLQLTAPLQVDAERPQQAPSVPGGLRIAAFNLENYFNGDGKGGGYPTLRGAKTAEQQAAQQAKLITTIGSLNADVAALMELENDGYGPGSAIDQLVRALNAAQGKDGDWRFVDAGQGPGDNPIRVGIIYRASKVSPLGKPAVLEREPFGERSRVPLAQAFRMGRKGTPFVVVANHFKSKGCSEASGADADRNDGQGCWNATRVESAKLLHTWLQGDPTGSGSRDAVLLGDFNAYAMEDPIRTLNADGWQDAFKVAGVQQPYSYVYNGLTGRLDHALLSPGMAARLKGAAEWHINADEADEMGYQGRNVPGPWRSSDHDPLLLGFEP</sequence>
<dbReference type="InterPro" id="IPR047971">
    <property type="entry name" value="ExeM-like"/>
</dbReference>
<dbReference type="SUPFAM" id="SSF56219">
    <property type="entry name" value="DNase I-like"/>
    <property type="match status" value="1"/>
</dbReference>
<dbReference type="PATRIC" id="fig|405446.3.peg.87"/>
<dbReference type="CDD" id="cd10283">
    <property type="entry name" value="MnuA_DNase1-like"/>
    <property type="match status" value="1"/>
</dbReference>
<dbReference type="Gene3D" id="3.60.10.10">
    <property type="entry name" value="Endonuclease/exonuclease/phosphatase"/>
    <property type="match status" value="1"/>
</dbReference>
<feature type="domain" description="Endonuclease/exonuclease/phosphatase" evidence="1">
    <location>
        <begin position="295"/>
        <end position="559"/>
    </location>
</feature>
<evidence type="ECO:0000313" key="3">
    <source>
        <dbReference type="Proteomes" id="UP000051863"/>
    </source>
</evidence>
<dbReference type="InterPro" id="IPR036691">
    <property type="entry name" value="Endo/exonu/phosph_ase_sf"/>
</dbReference>
<dbReference type="InterPro" id="IPR005135">
    <property type="entry name" value="Endo/exonuclease/phosphatase"/>
</dbReference>
<dbReference type="Proteomes" id="UP000051863">
    <property type="component" value="Unassembled WGS sequence"/>
</dbReference>
<dbReference type="NCBIfam" id="NF033681">
    <property type="entry name" value="ExeM_NucH_DNase"/>
    <property type="match status" value="1"/>
</dbReference>
<protein>
    <submittedName>
        <fullName evidence="2">Nuclease</fullName>
    </submittedName>
</protein>
<proteinExistence type="predicted"/>